<keyword evidence="4" id="KW-0133">Cell shape</keyword>
<feature type="active site" description="Proton acceptor" evidence="7">
    <location>
        <position position="139"/>
    </location>
</feature>
<reference evidence="13 14" key="1">
    <citation type="journal article" date="2016" name="Int. J. Syst. Evol. Microbiol.">
        <title>Chitinibacter fontanus sp. nov., isolated from a spring.</title>
        <authorList>
            <person name="Sheu S.Y."/>
            <person name="Li Y.S."/>
            <person name="Young C.C."/>
            <person name="Chen W.M."/>
        </authorList>
    </citation>
    <scope>NUCLEOTIDE SEQUENCE [LARGE SCALE GENOMIC DNA]</scope>
    <source>
        <strain evidence="13 14">STM-7</strain>
    </source>
</reference>
<dbReference type="GO" id="GO:0071555">
    <property type="term" value="P:cell wall organization"/>
    <property type="evidence" value="ECO:0007669"/>
    <property type="project" value="UniProtKB-KW"/>
</dbReference>
<dbReference type="RefSeq" id="WP_180307174.1">
    <property type="nucleotide sequence ID" value="NZ_CP058952.1"/>
</dbReference>
<dbReference type="GO" id="GO:0008360">
    <property type="term" value="P:regulation of cell shape"/>
    <property type="evidence" value="ECO:0007669"/>
    <property type="project" value="UniProtKB-KW"/>
</dbReference>
<feature type="compositionally biased region" description="Polar residues" evidence="10">
    <location>
        <begin position="53"/>
        <end position="69"/>
    </location>
</feature>
<dbReference type="GO" id="GO:0009252">
    <property type="term" value="P:peptidoglycan biosynthetic process"/>
    <property type="evidence" value="ECO:0007669"/>
    <property type="project" value="UniProtKB-KW"/>
</dbReference>
<name>A0A7D5ZFS4_9NEIS</name>
<keyword evidence="6" id="KW-0961">Cell wall biogenesis/degradation</keyword>
<feature type="domain" description="Peptidase S11 D-alanyl-D-alanine carboxypeptidase A N-terminal" evidence="12">
    <location>
        <begin position="104"/>
        <end position="330"/>
    </location>
</feature>
<keyword evidence="2 11" id="KW-0732">Signal</keyword>
<evidence type="ECO:0000256" key="11">
    <source>
        <dbReference type="SAM" id="SignalP"/>
    </source>
</evidence>
<feature type="active site" description="Acyl-ester intermediate" evidence="7">
    <location>
        <position position="136"/>
    </location>
</feature>
<protein>
    <submittedName>
        <fullName evidence="13">D-alanyl-D-alanine endopeptidase</fullName>
        <ecNumber evidence="13">3.4.21.-</ecNumber>
    </submittedName>
</protein>
<keyword evidence="14" id="KW-1185">Reference proteome</keyword>
<feature type="active site" evidence="7">
    <location>
        <position position="193"/>
    </location>
</feature>
<evidence type="ECO:0000313" key="14">
    <source>
        <dbReference type="Proteomes" id="UP000510822"/>
    </source>
</evidence>
<comment type="similarity">
    <text evidence="1 9">Belongs to the peptidase S11 family.</text>
</comment>
<accession>A0A7D5ZFS4</accession>
<dbReference type="InterPro" id="IPR001967">
    <property type="entry name" value="Peptidase_S11_N"/>
</dbReference>
<evidence type="ECO:0000256" key="8">
    <source>
        <dbReference type="PIRSR" id="PIRSR618044-2"/>
    </source>
</evidence>
<keyword evidence="3 13" id="KW-0378">Hydrolase</keyword>
<dbReference type="EMBL" id="CP058952">
    <property type="protein sequence ID" value="QLI83105.1"/>
    <property type="molecule type" value="Genomic_DNA"/>
</dbReference>
<gene>
    <name evidence="13" type="primary">pbpG</name>
    <name evidence="13" type="ORF">HZU75_17140</name>
</gene>
<dbReference type="Proteomes" id="UP000510822">
    <property type="component" value="Chromosome"/>
</dbReference>
<proteinExistence type="inferred from homology"/>
<sequence>MTKFLSPLCALFTCVALAAAPAFAEKNNSEKSKAVTKKPATTITVRNTKKNTSKQANKTRSNKNNTKVASKSKKSTDIKQQAIASARRDVQVSRVNASPINLASPGVQSAAVMILNQQTGEVMYERNADNVVPIASITKLMTAMVVLDAKLPLNELITITHEDVDNLKNTSSRLAVGTTLTRGEMLLLALMSSENRAASALSHYYPGGRSAFIRKMNEKALQLGMVNSHFFDSTGLTPQNVATPRDLSLMVKAAQRYPEIHQFTTSSEYSFVSNLTGNVMAYRNTNPLVKDPDWNIGVSKTGFINEAGRCIVMQATINNMPVVMVLMDSNGKQTRIGDAQRVRRWIEETRSNTYRAG</sequence>
<dbReference type="Gene3D" id="3.40.710.10">
    <property type="entry name" value="DD-peptidase/beta-lactamase superfamily"/>
    <property type="match status" value="1"/>
</dbReference>
<dbReference type="PANTHER" id="PTHR21581:SF26">
    <property type="entry name" value="D-ALANYL-D-ALANINE ENDOPEPTIDASE"/>
    <property type="match status" value="1"/>
</dbReference>
<dbReference type="NCBIfam" id="NF008668">
    <property type="entry name" value="PRK11669.1"/>
    <property type="match status" value="1"/>
</dbReference>
<organism evidence="13 14">
    <name type="scientific">Chitinibacter fontanus</name>
    <dbReference type="NCBI Taxonomy" id="1737446"/>
    <lineage>
        <taxon>Bacteria</taxon>
        <taxon>Pseudomonadati</taxon>
        <taxon>Pseudomonadota</taxon>
        <taxon>Betaproteobacteria</taxon>
        <taxon>Neisseriales</taxon>
        <taxon>Chitinibacteraceae</taxon>
        <taxon>Chitinibacter</taxon>
    </lineage>
</organism>
<evidence type="ECO:0000256" key="9">
    <source>
        <dbReference type="RuleBase" id="RU004016"/>
    </source>
</evidence>
<dbReference type="GO" id="GO:0006508">
    <property type="term" value="P:proteolysis"/>
    <property type="evidence" value="ECO:0007669"/>
    <property type="project" value="InterPro"/>
</dbReference>
<evidence type="ECO:0000256" key="4">
    <source>
        <dbReference type="ARBA" id="ARBA00022960"/>
    </source>
</evidence>
<dbReference type="EC" id="3.4.21.-" evidence="13"/>
<feature type="chain" id="PRO_5028908547" evidence="11">
    <location>
        <begin position="25"/>
        <end position="357"/>
    </location>
</feature>
<evidence type="ECO:0000259" key="12">
    <source>
        <dbReference type="Pfam" id="PF00768"/>
    </source>
</evidence>
<evidence type="ECO:0000256" key="6">
    <source>
        <dbReference type="ARBA" id="ARBA00023316"/>
    </source>
</evidence>
<dbReference type="InterPro" id="IPR012338">
    <property type="entry name" value="Beta-lactam/transpept-like"/>
</dbReference>
<evidence type="ECO:0000256" key="5">
    <source>
        <dbReference type="ARBA" id="ARBA00022984"/>
    </source>
</evidence>
<dbReference type="GO" id="GO:0009002">
    <property type="term" value="F:serine-type D-Ala-D-Ala carboxypeptidase activity"/>
    <property type="evidence" value="ECO:0007669"/>
    <property type="project" value="InterPro"/>
</dbReference>
<dbReference type="PRINTS" id="PR00725">
    <property type="entry name" value="DADACBPTASE1"/>
</dbReference>
<evidence type="ECO:0000256" key="7">
    <source>
        <dbReference type="PIRSR" id="PIRSR618044-1"/>
    </source>
</evidence>
<dbReference type="InterPro" id="IPR018044">
    <property type="entry name" value="Peptidase_S11"/>
</dbReference>
<evidence type="ECO:0000256" key="1">
    <source>
        <dbReference type="ARBA" id="ARBA00007164"/>
    </source>
</evidence>
<evidence type="ECO:0000313" key="13">
    <source>
        <dbReference type="EMBL" id="QLI83105.1"/>
    </source>
</evidence>
<evidence type="ECO:0000256" key="2">
    <source>
        <dbReference type="ARBA" id="ARBA00022729"/>
    </source>
</evidence>
<keyword evidence="5" id="KW-0573">Peptidoglycan synthesis</keyword>
<dbReference type="AlphaFoldDB" id="A0A7D5ZFS4"/>
<evidence type="ECO:0000256" key="3">
    <source>
        <dbReference type="ARBA" id="ARBA00022801"/>
    </source>
</evidence>
<evidence type="ECO:0000256" key="10">
    <source>
        <dbReference type="SAM" id="MobiDB-lite"/>
    </source>
</evidence>
<dbReference type="KEGG" id="cfon:HZU75_17140"/>
<feature type="binding site" evidence="8">
    <location>
        <position position="300"/>
    </location>
    <ligand>
        <name>substrate</name>
    </ligand>
</feature>
<feature type="signal peptide" evidence="11">
    <location>
        <begin position="1"/>
        <end position="24"/>
    </location>
</feature>
<dbReference type="SUPFAM" id="SSF56601">
    <property type="entry name" value="beta-lactamase/transpeptidase-like"/>
    <property type="match status" value="1"/>
</dbReference>
<dbReference type="Pfam" id="PF00768">
    <property type="entry name" value="Peptidase_S11"/>
    <property type="match status" value="1"/>
</dbReference>
<dbReference type="PANTHER" id="PTHR21581">
    <property type="entry name" value="D-ALANYL-D-ALANINE CARBOXYPEPTIDASE"/>
    <property type="match status" value="1"/>
</dbReference>
<feature type="region of interest" description="Disordered" evidence="10">
    <location>
        <begin position="47"/>
        <end position="82"/>
    </location>
</feature>